<evidence type="ECO:0000313" key="4">
    <source>
        <dbReference type="Proteomes" id="UP000218810"/>
    </source>
</evidence>
<dbReference type="InterPro" id="IPR016040">
    <property type="entry name" value="NAD(P)-bd_dom"/>
</dbReference>
<evidence type="ECO:0000313" key="3">
    <source>
        <dbReference type="EMBL" id="PAY22893.1"/>
    </source>
</evidence>
<dbReference type="PANTHER" id="PTHR12126">
    <property type="entry name" value="NADH-UBIQUINONE OXIDOREDUCTASE 39 KDA SUBUNIT-RELATED"/>
    <property type="match status" value="1"/>
</dbReference>
<name>A0A2A2WPC3_9ACTN</name>
<evidence type="ECO:0000259" key="2">
    <source>
        <dbReference type="Pfam" id="PF13460"/>
    </source>
</evidence>
<evidence type="ECO:0000256" key="1">
    <source>
        <dbReference type="SAM" id="MobiDB-lite"/>
    </source>
</evidence>
<dbReference type="Proteomes" id="UP000218810">
    <property type="component" value="Unassembled WGS sequence"/>
</dbReference>
<reference evidence="4" key="1">
    <citation type="submission" date="2017-09" db="EMBL/GenBank/DDBJ databases">
        <authorList>
            <person name="Zhang Y."/>
            <person name="Huang X."/>
            <person name="Liu J."/>
            <person name="Lu L."/>
            <person name="Peng K."/>
        </authorList>
    </citation>
    <scope>NUCLEOTIDE SEQUENCE [LARGE SCALE GENOMIC DNA]</scope>
    <source>
        <strain evidence="4">S-XJ-1</strain>
    </source>
</reference>
<feature type="region of interest" description="Disordered" evidence="1">
    <location>
        <begin position="28"/>
        <end position="54"/>
    </location>
</feature>
<dbReference type="Gene3D" id="3.40.50.720">
    <property type="entry name" value="NAD(P)-binding Rossmann-like Domain"/>
    <property type="match status" value="1"/>
</dbReference>
<comment type="caution">
    <text evidence="3">The sequence shown here is derived from an EMBL/GenBank/DDBJ whole genome shotgun (WGS) entry which is preliminary data.</text>
</comment>
<proteinExistence type="predicted"/>
<dbReference type="InterPro" id="IPR051207">
    <property type="entry name" value="ComplexI_NDUFA9_subunit"/>
</dbReference>
<feature type="domain" description="NAD(P)-binding" evidence="2">
    <location>
        <begin position="7"/>
        <end position="122"/>
    </location>
</feature>
<organism evidence="3 4">
    <name type="scientific">Dietzia natronolimnaea</name>
    <dbReference type="NCBI Taxonomy" id="161920"/>
    <lineage>
        <taxon>Bacteria</taxon>
        <taxon>Bacillati</taxon>
        <taxon>Actinomycetota</taxon>
        <taxon>Actinomycetes</taxon>
        <taxon>Mycobacteriales</taxon>
        <taxon>Dietziaceae</taxon>
        <taxon>Dietzia</taxon>
    </lineage>
</organism>
<accession>A0A2A2WPC3</accession>
<dbReference type="OrthoDB" id="9774199at2"/>
<dbReference type="RefSeq" id="WP_017838304.1">
    <property type="nucleotide sequence ID" value="NZ_NTGA01000019.1"/>
</dbReference>
<feature type="compositionally biased region" description="Basic and acidic residues" evidence="1">
    <location>
        <begin position="33"/>
        <end position="54"/>
    </location>
</feature>
<dbReference type="GO" id="GO:0044877">
    <property type="term" value="F:protein-containing complex binding"/>
    <property type="evidence" value="ECO:0007669"/>
    <property type="project" value="TreeGrafter"/>
</dbReference>
<dbReference type="PANTHER" id="PTHR12126:SF11">
    <property type="entry name" value="NADH DEHYDROGENASE [UBIQUINONE] 1 ALPHA SUBCOMPLEX SUBUNIT 9, MITOCHONDRIAL"/>
    <property type="match status" value="1"/>
</dbReference>
<dbReference type="AlphaFoldDB" id="A0A2A2WPC3"/>
<gene>
    <name evidence="3" type="ORF">CEY15_11240</name>
</gene>
<keyword evidence="4" id="KW-1185">Reference proteome</keyword>
<dbReference type="EMBL" id="NTGA01000019">
    <property type="protein sequence ID" value="PAY22893.1"/>
    <property type="molecule type" value="Genomic_DNA"/>
</dbReference>
<dbReference type="SUPFAM" id="SSF51735">
    <property type="entry name" value="NAD(P)-binding Rossmann-fold domains"/>
    <property type="match status" value="1"/>
</dbReference>
<protein>
    <submittedName>
        <fullName evidence="3">NAD-dependent dehydratase</fullName>
    </submittedName>
</protein>
<dbReference type="Pfam" id="PF13460">
    <property type="entry name" value="NAD_binding_10"/>
    <property type="match status" value="1"/>
</dbReference>
<sequence length="310" mass="32790">MTVLVVGSGGYLGTRLVPELLARGHRVRAGVTDPRRAGSRERASHERGSHDRGGRAETVHCDVLDPDCLPAALDGVDSVVYLVHRMGHGPGFRSEDAAGATAMREAMAAAGVGRCVYVSGLAPSAGPGETLSRHMSSRLEVEQLLSAGPTPVFTLRAGIVLGAGSVSFELLRTLCDRLPVQPVPSWMRGSRVEPVAERDVLEALCHALEGSPRSGHGDLGCGEALTYPALLRRFSRVAGLPTLRVPVFGVPWDLVAAGLSPVVDSDPATVGALVESLRHDMVTTDRTPDLLPAGWERTGIDDAIRRALRD</sequence>
<dbReference type="InterPro" id="IPR036291">
    <property type="entry name" value="NAD(P)-bd_dom_sf"/>
</dbReference>